<evidence type="ECO:0000256" key="3">
    <source>
        <dbReference type="ARBA" id="ARBA00023295"/>
    </source>
</evidence>
<dbReference type="InterPro" id="IPR012341">
    <property type="entry name" value="6hp_glycosidase-like_sf"/>
</dbReference>
<protein>
    <submittedName>
        <fullName evidence="5">Uncharacterized protein</fullName>
    </submittedName>
</protein>
<reference evidence="5" key="2">
    <citation type="submission" date="2020-09" db="EMBL/GenBank/DDBJ databases">
        <authorList>
            <person name="Sun Q."/>
            <person name="Ohkuma M."/>
        </authorList>
    </citation>
    <scope>NUCLEOTIDE SEQUENCE</scope>
    <source>
        <strain evidence="5">JCM 5069</strain>
    </source>
</reference>
<keyword evidence="4" id="KW-0732">Signal</keyword>
<dbReference type="AlphaFoldDB" id="A0A919GF22"/>
<evidence type="ECO:0000256" key="2">
    <source>
        <dbReference type="ARBA" id="ARBA00022801"/>
    </source>
</evidence>
<feature type="chain" id="PRO_5037044516" evidence="4">
    <location>
        <begin position="32"/>
        <end position="447"/>
    </location>
</feature>
<dbReference type="RefSeq" id="WP_189934939.1">
    <property type="nucleotide sequence ID" value="NZ_BNCD01000014.1"/>
</dbReference>
<dbReference type="GO" id="GO:0005975">
    <property type="term" value="P:carbohydrate metabolic process"/>
    <property type="evidence" value="ECO:0007669"/>
    <property type="project" value="InterPro"/>
</dbReference>
<keyword evidence="3" id="KW-0326">Glycosidase</keyword>
<evidence type="ECO:0000313" key="5">
    <source>
        <dbReference type="EMBL" id="GHH83402.1"/>
    </source>
</evidence>
<proteinExistence type="inferred from homology"/>
<comment type="similarity">
    <text evidence="1">Belongs to the glycosyl hydrolase 8 (cellulase D) family.</text>
</comment>
<gene>
    <name evidence="5" type="ORF">GCM10018793_45400</name>
</gene>
<keyword evidence="2" id="KW-0378">Hydrolase</keyword>
<dbReference type="GO" id="GO:0004553">
    <property type="term" value="F:hydrolase activity, hydrolyzing O-glycosyl compounds"/>
    <property type="evidence" value="ECO:0007669"/>
    <property type="project" value="InterPro"/>
</dbReference>
<comment type="caution">
    <text evidence="5">The sequence shown here is derived from an EMBL/GenBank/DDBJ whole genome shotgun (WGS) entry which is preliminary data.</text>
</comment>
<dbReference type="EMBL" id="BNCD01000014">
    <property type="protein sequence ID" value="GHH83402.1"/>
    <property type="molecule type" value="Genomic_DNA"/>
</dbReference>
<dbReference type="Pfam" id="PF01270">
    <property type="entry name" value="Glyco_hydro_8"/>
    <property type="match status" value="1"/>
</dbReference>
<dbReference type="SUPFAM" id="SSF48208">
    <property type="entry name" value="Six-hairpin glycosidases"/>
    <property type="match status" value="1"/>
</dbReference>
<evidence type="ECO:0000256" key="4">
    <source>
        <dbReference type="SAM" id="SignalP"/>
    </source>
</evidence>
<dbReference type="PRINTS" id="PR00735">
    <property type="entry name" value="GLHYDRLASE8"/>
</dbReference>
<evidence type="ECO:0000256" key="1">
    <source>
        <dbReference type="ARBA" id="ARBA00009209"/>
    </source>
</evidence>
<evidence type="ECO:0000313" key="6">
    <source>
        <dbReference type="Proteomes" id="UP000603708"/>
    </source>
</evidence>
<accession>A0A919GF22</accession>
<dbReference type="InterPro" id="IPR008928">
    <property type="entry name" value="6-hairpin_glycosidase_sf"/>
</dbReference>
<dbReference type="InterPro" id="IPR002037">
    <property type="entry name" value="Glyco_hydro_8"/>
</dbReference>
<keyword evidence="6" id="KW-1185">Reference proteome</keyword>
<name>A0A919GF22_9ACTN</name>
<dbReference type="Gene3D" id="1.50.10.10">
    <property type="match status" value="1"/>
</dbReference>
<reference evidence="5" key="1">
    <citation type="journal article" date="2014" name="Int. J. Syst. Evol. Microbiol.">
        <title>Complete genome sequence of Corynebacterium casei LMG S-19264T (=DSM 44701T), isolated from a smear-ripened cheese.</title>
        <authorList>
            <consortium name="US DOE Joint Genome Institute (JGI-PGF)"/>
            <person name="Walter F."/>
            <person name="Albersmeier A."/>
            <person name="Kalinowski J."/>
            <person name="Ruckert C."/>
        </authorList>
    </citation>
    <scope>NUCLEOTIDE SEQUENCE</scope>
    <source>
        <strain evidence="5">JCM 5069</strain>
    </source>
</reference>
<sequence>MNRAVNKARKAAVALLSAAALMATAPSAALAADAPAHGRGLGHNPVGGVRTGHYPDVFSAAGYSKKAVDARIEATWQQLFHGDPGTAPTHADGQSIYYQLTPDLAYVEDIGNQDVRTEGMGYAMMIAVQLGHKHEFDSLWNFAKTKMQIQSGGEKYYFAWHTDTTGKVLSTGVAPDGDQWIAAALAMASGRWGDGQDTYDYGQQAKQILHAMWHASDNGGVNIFDAASHLPTFSPPGAVGYSDPSYALPAFYKVFAAADPTDKALWDQAYTAGEKMLQKAPNAQTGLAPCYANFDGTPYMRPGETVDDNAYDHNFQEDAWRVIANANVDASWFGTKPWQTKYSNTLERFFQGQGVTTYVSRYHLDGTPLTAGQNTYEPAHAQGLVAMNSTSAISANAADRKDFVRDLWNTPIPSGQARYYDGMLYMLGLLYDSGQFKDWTPQAHTHR</sequence>
<organism evidence="5 6">
    <name type="scientific">Streptomyces sulfonofaciens</name>
    <dbReference type="NCBI Taxonomy" id="68272"/>
    <lineage>
        <taxon>Bacteria</taxon>
        <taxon>Bacillati</taxon>
        <taxon>Actinomycetota</taxon>
        <taxon>Actinomycetes</taxon>
        <taxon>Kitasatosporales</taxon>
        <taxon>Streptomycetaceae</taxon>
        <taxon>Streptomyces</taxon>
    </lineage>
</organism>
<dbReference type="Proteomes" id="UP000603708">
    <property type="component" value="Unassembled WGS sequence"/>
</dbReference>
<feature type="signal peptide" evidence="4">
    <location>
        <begin position="1"/>
        <end position="31"/>
    </location>
</feature>